<organism evidence="1 2">
    <name type="scientific">Melanomma pulvis-pyrius CBS 109.77</name>
    <dbReference type="NCBI Taxonomy" id="1314802"/>
    <lineage>
        <taxon>Eukaryota</taxon>
        <taxon>Fungi</taxon>
        <taxon>Dikarya</taxon>
        <taxon>Ascomycota</taxon>
        <taxon>Pezizomycotina</taxon>
        <taxon>Dothideomycetes</taxon>
        <taxon>Pleosporomycetidae</taxon>
        <taxon>Pleosporales</taxon>
        <taxon>Melanommataceae</taxon>
        <taxon>Melanomma</taxon>
    </lineage>
</organism>
<dbReference type="AlphaFoldDB" id="A0A6A6WWH1"/>
<protein>
    <submittedName>
        <fullName evidence="1">Uncharacterized protein</fullName>
    </submittedName>
</protein>
<sequence>MLCDGLRPCFVPGWTDVGCRGSEFLKKWMGFLEEKADLRYPNLASVYVDDGG</sequence>
<reference evidence="1" key="1">
    <citation type="journal article" date="2020" name="Stud. Mycol.">
        <title>101 Dothideomycetes genomes: a test case for predicting lifestyles and emergence of pathogens.</title>
        <authorList>
            <person name="Haridas S."/>
            <person name="Albert R."/>
            <person name="Binder M."/>
            <person name="Bloem J."/>
            <person name="Labutti K."/>
            <person name="Salamov A."/>
            <person name="Andreopoulos B."/>
            <person name="Baker S."/>
            <person name="Barry K."/>
            <person name="Bills G."/>
            <person name="Bluhm B."/>
            <person name="Cannon C."/>
            <person name="Castanera R."/>
            <person name="Culley D."/>
            <person name="Daum C."/>
            <person name="Ezra D."/>
            <person name="Gonzalez J."/>
            <person name="Henrissat B."/>
            <person name="Kuo A."/>
            <person name="Liang C."/>
            <person name="Lipzen A."/>
            <person name="Lutzoni F."/>
            <person name="Magnuson J."/>
            <person name="Mondo S."/>
            <person name="Nolan M."/>
            <person name="Ohm R."/>
            <person name="Pangilinan J."/>
            <person name="Park H.-J."/>
            <person name="Ramirez L."/>
            <person name="Alfaro M."/>
            <person name="Sun H."/>
            <person name="Tritt A."/>
            <person name="Yoshinaga Y."/>
            <person name="Zwiers L.-H."/>
            <person name="Turgeon B."/>
            <person name="Goodwin S."/>
            <person name="Spatafora J."/>
            <person name="Crous P."/>
            <person name="Grigoriev I."/>
        </authorList>
    </citation>
    <scope>NUCLEOTIDE SEQUENCE</scope>
    <source>
        <strain evidence="1">CBS 109.77</strain>
    </source>
</reference>
<evidence type="ECO:0000313" key="1">
    <source>
        <dbReference type="EMBL" id="KAF2788234.1"/>
    </source>
</evidence>
<proteinExistence type="predicted"/>
<dbReference type="EMBL" id="MU002235">
    <property type="protein sequence ID" value="KAF2788234.1"/>
    <property type="molecule type" value="Genomic_DNA"/>
</dbReference>
<name>A0A6A6WWH1_9PLEO</name>
<evidence type="ECO:0000313" key="2">
    <source>
        <dbReference type="Proteomes" id="UP000799757"/>
    </source>
</evidence>
<accession>A0A6A6WWH1</accession>
<gene>
    <name evidence="1" type="ORF">K505DRAFT_329090</name>
</gene>
<dbReference type="Proteomes" id="UP000799757">
    <property type="component" value="Unassembled WGS sequence"/>
</dbReference>
<keyword evidence="2" id="KW-1185">Reference proteome</keyword>
<dbReference type="OrthoDB" id="6513042at2759"/>